<evidence type="ECO:0000313" key="1">
    <source>
        <dbReference type="EMBL" id="QDU69019.1"/>
    </source>
</evidence>
<accession>A0A518BPX0</accession>
<protein>
    <submittedName>
        <fullName evidence="1">Uncharacterized protein</fullName>
    </submittedName>
</protein>
<dbReference type="EMBL" id="CP036287">
    <property type="protein sequence ID" value="QDU69019.1"/>
    <property type="molecule type" value="Genomic_DNA"/>
</dbReference>
<reference evidence="1 2" key="1">
    <citation type="submission" date="2019-02" db="EMBL/GenBank/DDBJ databases">
        <title>Deep-cultivation of Planctomycetes and their phenomic and genomic characterization uncovers novel biology.</title>
        <authorList>
            <person name="Wiegand S."/>
            <person name="Jogler M."/>
            <person name="Boedeker C."/>
            <person name="Pinto D."/>
            <person name="Vollmers J."/>
            <person name="Rivas-Marin E."/>
            <person name="Kohn T."/>
            <person name="Peeters S.H."/>
            <person name="Heuer A."/>
            <person name="Rast P."/>
            <person name="Oberbeckmann S."/>
            <person name="Bunk B."/>
            <person name="Jeske O."/>
            <person name="Meyerdierks A."/>
            <person name="Storesund J.E."/>
            <person name="Kallscheuer N."/>
            <person name="Luecker S."/>
            <person name="Lage O.M."/>
            <person name="Pohl T."/>
            <person name="Merkel B.J."/>
            <person name="Hornburger P."/>
            <person name="Mueller R.-W."/>
            <person name="Bruemmer F."/>
            <person name="Labrenz M."/>
            <person name="Spormann A.M."/>
            <person name="Op den Camp H."/>
            <person name="Overmann J."/>
            <person name="Amann R."/>
            <person name="Jetten M.S.M."/>
            <person name="Mascher T."/>
            <person name="Medema M.H."/>
            <person name="Devos D.P."/>
            <person name="Kaster A.-K."/>
            <person name="Ovreas L."/>
            <person name="Rohde M."/>
            <person name="Galperin M.Y."/>
            <person name="Jogler C."/>
        </authorList>
    </citation>
    <scope>NUCLEOTIDE SEQUENCE [LARGE SCALE GENOMIC DNA]</scope>
    <source>
        <strain evidence="1 2">Pla133</strain>
    </source>
</reference>
<dbReference type="Proteomes" id="UP000316921">
    <property type="component" value="Chromosome"/>
</dbReference>
<name>A0A518BPX0_9BACT</name>
<evidence type="ECO:0000313" key="2">
    <source>
        <dbReference type="Proteomes" id="UP000316921"/>
    </source>
</evidence>
<keyword evidence="2" id="KW-1185">Reference proteome</keyword>
<gene>
    <name evidence="1" type="ORF">Pla133_41350</name>
</gene>
<proteinExistence type="predicted"/>
<sequence length="90" mass="9385">MPKRVYTEGDVARMPAGSELRLGADAIATPSGLDAARSRGIRIVYEGAGDDPPPTATGSLADLPRLLAGEGRFHVEVRGGRVRVWKTGGG</sequence>
<dbReference type="AlphaFoldDB" id="A0A518BPX0"/>
<dbReference type="RefSeq" id="WP_145068540.1">
    <property type="nucleotide sequence ID" value="NZ_CP036287.1"/>
</dbReference>
<dbReference type="KEGG" id="pbap:Pla133_41350"/>
<organism evidence="1 2">
    <name type="scientific">Engelhardtia mirabilis</name>
    <dbReference type="NCBI Taxonomy" id="2528011"/>
    <lineage>
        <taxon>Bacteria</taxon>
        <taxon>Pseudomonadati</taxon>
        <taxon>Planctomycetota</taxon>
        <taxon>Planctomycetia</taxon>
        <taxon>Planctomycetia incertae sedis</taxon>
        <taxon>Engelhardtia</taxon>
    </lineage>
</organism>